<organism evidence="2 3">
    <name type="scientific">Streptomyces glaucus</name>
    <dbReference type="NCBI Taxonomy" id="284029"/>
    <lineage>
        <taxon>Bacteria</taxon>
        <taxon>Bacillati</taxon>
        <taxon>Actinomycetota</taxon>
        <taxon>Actinomycetes</taxon>
        <taxon>Kitasatosporales</taxon>
        <taxon>Streptomycetaceae</taxon>
        <taxon>Streptomyces</taxon>
    </lineage>
</organism>
<dbReference type="Proteomes" id="UP001500460">
    <property type="component" value="Unassembled WGS sequence"/>
</dbReference>
<dbReference type="RefSeq" id="WP_344609223.1">
    <property type="nucleotide sequence ID" value="NZ_BAAATK010000069.1"/>
</dbReference>
<evidence type="ECO:0008006" key="4">
    <source>
        <dbReference type="Google" id="ProtNLM"/>
    </source>
</evidence>
<dbReference type="EMBL" id="BAAATK010000069">
    <property type="protein sequence ID" value="GAA2458907.1"/>
    <property type="molecule type" value="Genomic_DNA"/>
</dbReference>
<accession>A0ABN3KJJ2</accession>
<name>A0ABN3KJJ2_9ACTN</name>
<feature type="region of interest" description="Disordered" evidence="1">
    <location>
        <begin position="1"/>
        <end position="158"/>
    </location>
</feature>
<comment type="caution">
    <text evidence="2">The sequence shown here is derived from an EMBL/GenBank/DDBJ whole genome shotgun (WGS) entry which is preliminary data.</text>
</comment>
<proteinExistence type="predicted"/>
<reference evidence="2 3" key="1">
    <citation type="journal article" date="2019" name="Int. J. Syst. Evol. Microbiol.">
        <title>The Global Catalogue of Microorganisms (GCM) 10K type strain sequencing project: providing services to taxonomists for standard genome sequencing and annotation.</title>
        <authorList>
            <consortium name="The Broad Institute Genomics Platform"/>
            <consortium name="The Broad Institute Genome Sequencing Center for Infectious Disease"/>
            <person name="Wu L."/>
            <person name="Ma J."/>
        </authorList>
    </citation>
    <scope>NUCLEOTIDE SEQUENCE [LARGE SCALE GENOMIC DNA]</scope>
    <source>
        <strain evidence="2 3">JCM 6922</strain>
    </source>
</reference>
<evidence type="ECO:0000256" key="1">
    <source>
        <dbReference type="SAM" id="MobiDB-lite"/>
    </source>
</evidence>
<evidence type="ECO:0000313" key="2">
    <source>
        <dbReference type="EMBL" id="GAA2458907.1"/>
    </source>
</evidence>
<gene>
    <name evidence="2" type="ORF">GCM10010421_60350</name>
</gene>
<protein>
    <recommendedName>
        <fullName evidence="4">Secreted protein</fullName>
    </recommendedName>
</protein>
<feature type="compositionally biased region" description="Basic and acidic residues" evidence="1">
    <location>
        <begin position="146"/>
        <end position="158"/>
    </location>
</feature>
<sequence>MTPVAFTGSAVRPAQEGLPRTAVRLRGRNRVPTRTAPAGASAHRGTAPAGRGEGGGRSALPRRAAAPTADAGGQVPRATGVPPPGPARSGTGADTTVPAHERRIVRPAASEPPGREIADRPPVPPRTAASHRYETFPRPGAGSPGELRHALRRGGDPR</sequence>
<keyword evidence="3" id="KW-1185">Reference proteome</keyword>
<evidence type="ECO:0000313" key="3">
    <source>
        <dbReference type="Proteomes" id="UP001500460"/>
    </source>
</evidence>